<accession>X0YH11</accession>
<proteinExistence type="predicted"/>
<sequence length="197" mass="23151">MTLDALLEDRKSIQARLCYLLEQDEEEFKKILRNIGRPSKTGFKYVKSTIIKKKLGLEGTNHTTSKGITSSTFFYGRIENDKLDLREIYQRLDLSDNLLLQFFIDYFPKEKIAGNMDMASAIVAESAALFLAETASYNEFSKREKELFRQRKSMDNYLFENLSKIQQLCITLYERMYDEWKNPSKTSYDLRKKPKAE</sequence>
<feature type="non-terminal residue" evidence="1">
    <location>
        <position position="197"/>
    </location>
</feature>
<gene>
    <name evidence="1" type="ORF">S01H1_76955</name>
</gene>
<reference evidence="1" key="1">
    <citation type="journal article" date="2014" name="Front. Microbiol.">
        <title>High frequency of phylogenetically diverse reductive dehalogenase-homologous genes in deep subseafloor sedimentary metagenomes.</title>
        <authorList>
            <person name="Kawai M."/>
            <person name="Futagami T."/>
            <person name="Toyoda A."/>
            <person name="Takaki Y."/>
            <person name="Nishi S."/>
            <person name="Hori S."/>
            <person name="Arai W."/>
            <person name="Tsubouchi T."/>
            <person name="Morono Y."/>
            <person name="Uchiyama I."/>
            <person name="Ito T."/>
            <person name="Fujiyama A."/>
            <person name="Inagaki F."/>
            <person name="Takami H."/>
        </authorList>
    </citation>
    <scope>NUCLEOTIDE SEQUENCE</scope>
    <source>
        <strain evidence="1">Expedition CK06-06</strain>
    </source>
</reference>
<evidence type="ECO:0000313" key="1">
    <source>
        <dbReference type="EMBL" id="GAG47903.1"/>
    </source>
</evidence>
<name>X0YH11_9ZZZZ</name>
<dbReference type="AlphaFoldDB" id="X0YH11"/>
<protein>
    <submittedName>
        <fullName evidence="1">Uncharacterized protein</fullName>
    </submittedName>
</protein>
<organism evidence="1">
    <name type="scientific">marine sediment metagenome</name>
    <dbReference type="NCBI Taxonomy" id="412755"/>
    <lineage>
        <taxon>unclassified sequences</taxon>
        <taxon>metagenomes</taxon>
        <taxon>ecological metagenomes</taxon>
    </lineage>
</organism>
<dbReference type="EMBL" id="BARS01051699">
    <property type="protein sequence ID" value="GAG47903.1"/>
    <property type="molecule type" value="Genomic_DNA"/>
</dbReference>
<comment type="caution">
    <text evidence="1">The sequence shown here is derived from an EMBL/GenBank/DDBJ whole genome shotgun (WGS) entry which is preliminary data.</text>
</comment>